<dbReference type="CDD" id="cd07302">
    <property type="entry name" value="CHD"/>
    <property type="match status" value="1"/>
</dbReference>
<feature type="domain" description="Guanylate cyclase" evidence="10">
    <location>
        <begin position="505"/>
        <end position="657"/>
    </location>
</feature>
<dbReference type="Pfam" id="PF00211">
    <property type="entry name" value="Guanylate_cyc"/>
    <property type="match status" value="1"/>
</dbReference>
<dbReference type="Pfam" id="PF07700">
    <property type="entry name" value="HNOB"/>
    <property type="match status" value="1"/>
</dbReference>
<evidence type="ECO:0000313" key="12">
    <source>
        <dbReference type="Proteomes" id="UP000075809"/>
    </source>
</evidence>
<evidence type="ECO:0000256" key="3">
    <source>
        <dbReference type="ARBA" id="ARBA00022490"/>
    </source>
</evidence>
<evidence type="ECO:0000256" key="6">
    <source>
        <dbReference type="ARBA" id="ARBA00023239"/>
    </source>
</evidence>
<evidence type="ECO:0000256" key="4">
    <source>
        <dbReference type="ARBA" id="ARBA00022741"/>
    </source>
</evidence>
<accession>A0A151XI26</accession>
<evidence type="ECO:0000313" key="11">
    <source>
        <dbReference type="EMBL" id="KYQ60049.1"/>
    </source>
</evidence>
<dbReference type="PANTHER" id="PTHR45655:SF6">
    <property type="entry name" value="HEAD-SPECIFIC GUANYLATE CYCLASE"/>
    <property type="match status" value="1"/>
</dbReference>
<dbReference type="GO" id="GO:0008074">
    <property type="term" value="C:guanylate cyclase complex, soluble"/>
    <property type="evidence" value="ECO:0007669"/>
    <property type="project" value="TreeGrafter"/>
</dbReference>
<dbReference type="EMBL" id="KQ982093">
    <property type="protein sequence ID" value="KYQ60049.1"/>
    <property type="molecule type" value="Genomic_DNA"/>
</dbReference>
<dbReference type="AlphaFoldDB" id="A0A151XI26"/>
<dbReference type="GO" id="GO:0019934">
    <property type="term" value="P:cGMP-mediated signaling"/>
    <property type="evidence" value="ECO:0007669"/>
    <property type="project" value="TreeGrafter"/>
</dbReference>
<evidence type="ECO:0000256" key="8">
    <source>
        <dbReference type="RuleBase" id="RU000405"/>
    </source>
</evidence>
<keyword evidence="4" id="KW-0547">Nucleotide-binding</keyword>
<dbReference type="SUPFAM" id="SSF111126">
    <property type="entry name" value="Ligand-binding domain in the NO signalling and Golgi transport"/>
    <property type="match status" value="1"/>
</dbReference>
<keyword evidence="5" id="KW-0342">GTP-binding</keyword>
<evidence type="ECO:0000256" key="9">
    <source>
        <dbReference type="SAM" id="Coils"/>
    </source>
</evidence>
<dbReference type="GO" id="GO:0020037">
    <property type="term" value="F:heme binding"/>
    <property type="evidence" value="ECO:0007669"/>
    <property type="project" value="InterPro"/>
</dbReference>
<dbReference type="GO" id="GO:0070482">
    <property type="term" value="P:response to oxygen levels"/>
    <property type="evidence" value="ECO:0007669"/>
    <property type="project" value="TreeGrafter"/>
</dbReference>
<dbReference type="GO" id="GO:0005525">
    <property type="term" value="F:GTP binding"/>
    <property type="evidence" value="ECO:0007669"/>
    <property type="project" value="UniProtKB-KW"/>
</dbReference>
<keyword evidence="9" id="KW-0175">Coiled coil</keyword>
<evidence type="ECO:0000256" key="1">
    <source>
        <dbReference type="ARBA" id="ARBA00004496"/>
    </source>
</evidence>
<organism evidence="11 12">
    <name type="scientific">Mycetomoellerius zeteki</name>
    <dbReference type="NCBI Taxonomy" id="64791"/>
    <lineage>
        <taxon>Eukaryota</taxon>
        <taxon>Metazoa</taxon>
        <taxon>Ecdysozoa</taxon>
        <taxon>Arthropoda</taxon>
        <taxon>Hexapoda</taxon>
        <taxon>Insecta</taxon>
        <taxon>Pterygota</taxon>
        <taxon>Neoptera</taxon>
        <taxon>Endopterygota</taxon>
        <taxon>Hymenoptera</taxon>
        <taxon>Apocrita</taxon>
        <taxon>Aculeata</taxon>
        <taxon>Formicoidea</taxon>
        <taxon>Formicidae</taxon>
        <taxon>Myrmicinae</taxon>
        <taxon>Mycetomoellerius</taxon>
    </lineage>
</organism>
<dbReference type="Gene3D" id="3.30.70.1230">
    <property type="entry name" value="Nucleotide cyclase"/>
    <property type="match status" value="1"/>
</dbReference>
<evidence type="ECO:0000256" key="7">
    <source>
        <dbReference type="ARBA" id="ARBA00023293"/>
    </source>
</evidence>
<dbReference type="PROSITE" id="PS50125">
    <property type="entry name" value="GUANYLATE_CYCLASE_2"/>
    <property type="match status" value="1"/>
</dbReference>
<evidence type="ECO:0000256" key="5">
    <source>
        <dbReference type="ARBA" id="ARBA00023134"/>
    </source>
</evidence>
<name>A0A151XI26_9HYME</name>
<dbReference type="InterPro" id="IPR011644">
    <property type="entry name" value="Heme_NO-bd"/>
</dbReference>
<dbReference type="InterPro" id="IPR018297">
    <property type="entry name" value="A/G_cyclase_CS"/>
</dbReference>
<dbReference type="InterPro" id="IPR038158">
    <property type="entry name" value="H-NOX_domain_sf"/>
</dbReference>
<dbReference type="PROSITE" id="PS00452">
    <property type="entry name" value="GUANYLATE_CYCLASE_1"/>
    <property type="match status" value="1"/>
</dbReference>
<dbReference type="InterPro" id="IPR042463">
    <property type="entry name" value="HNOB_dom_associated_sf"/>
</dbReference>
<sequence>MACPFSSRRFKLTNRDDSSREGDHRRITRIRQDERDIDVLRQSSVQITSSLLGEDGDDLENTQTLNLKHLRAAVTLLTNPSIKEDENVALRVINEVVAVALEALLNKHEIPLPTSTTSSLEKLLSNVEEEENYNLLEDIYETLNYDCDIDVNAFFDHLGQELIAWACVGLLERAFRCLGNDLTAFLTTLDGVNDVVQHQSGSDTEAEFVCIATPEALELHFTTDHPSIAYLLVGSLKGIARQFYSDKADVYILPDPYNTKFFRYRITPERYSEQLGVDDDCDVVSSTFRPLSTAATDLRMGVASFCKAFPWHFVVDRQLELVQLGVGFMKIFGHHLNRLGRGISTYFVFTRPHGVTLTFHEILKRANTPFILTLQRPHDVDKYPAEGLEMKGQMVHCPESDSILFVSSPFLNGLEGLTGRGLFISDIPLHDATRDVILVGEQARAQDGLRRRMDKLKSSIEEANLAVDAEREKNVSLLHLIFPPDIAKRLWLGETIEAKTYPDVTMLFSDIVGFTSICATATPMMVINMLQNLYEQFDLYCGQLDVYKVETIGDAYCVACGLHRNTNTHAQQIAWMGLKMIQTCSHHLTHEGKPIKQVMFLFLVFSSDCHLTFLYSSIYSVMRIGIHTGMVLAGIVGKKMPRYCLFGHNVTLANKFESTSEPLRVNVSPTTYLCLTQKSGFILEPRTKDNLPKGMPASVSGTCYFLNGYQHSSVNASEPLDVHIQAAITELGISSNM</sequence>
<evidence type="ECO:0000256" key="2">
    <source>
        <dbReference type="ARBA" id="ARBA00012202"/>
    </source>
</evidence>
<dbReference type="PANTHER" id="PTHR45655">
    <property type="entry name" value="GUANYLATE CYCLASE SOLUBLE SUBUNIT BETA-2"/>
    <property type="match status" value="1"/>
</dbReference>
<dbReference type="InterPro" id="IPR011645">
    <property type="entry name" value="HNOB_dom_associated"/>
</dbReference>
<comment type="subcellular location">
    <subcellularLocation>
        <location evidence="1">Cytoplasm</location>
    </subcellularLocation>
</comment>
<dbReference type="InterPro" id="IPR024096">
    <property type="entry name" value="NO_sig/Golgi_transp_ligand-bd"/>
</dbReference>
<proteinExistence type="inferred from homology"/>
<dbReference type="Pfam" id="PF07701">
    <property type="entry name" value="HNOBA"/>
    <property type="match status" value="1"/>
</dbReference>
<feature type="coiled-coil region" evidence="9">
    <location>
        <begin position="446"/>
        <end position="473"/>
    </location>
</feature>
<dbReference type="EC" id="4.6.1.2" evidence="2"/>
<keyword evidence="6 8" id="KW-0456">Lyase</keyword>
<dbReference type="Gene3D" id="6.10.250.780">
    <property type="match status" value="1"/>
</dbReference>
<gene>
    <name evidence="11" type="ORF">ALC60_00872</name>
</gene>
<dbReference type="STRING" id="64791.A0A151XI26"/>
<dbReference type="Proteomes" id="UP000075809">
    <property type="component" value="Unassembled WGS sequence"/>
</dbReference>
<dbReference type="SUPFAM" id="SSF55073">
    <property type="entry name" value="Nucleotide cyclase"/>
    <property type="match status" value="1"/>
</dbReference>
<evidence type="ECO:0000259" key="10">
    <source>
        <dbReference type="PROSITE" id="PS50125"/>
    </source>
</evidence>
<dbReference type="SMART" id="SM00044">
    <property type="entry name" value="CYCc"/>
    <property type="match status" value="1"/>
</dbReference>
<dbReference type="Gene3D" id="3.90.1520.10">
    <property type="entry name" value="H-NOX domain"/>
    <property type="match status" value="1"/>
</dbReference>
<keyword evidence="12" id="KW-1185">Reference proteome</keyword>
<protein>
    <recommendedName>
        <fullName evidence="2">guanylate cyclase</fullName>
        <ecNumber evidence="2">4.6.1.2</ecNumber>
    </recommendedName>
</protein>
<dbReference type="InterPro" id="IPR029787">
    <property type="entry name" value="Nucleotide_cyclase"/>
</dbReference>
<reference evidence="11 12" key="1">
    <citation type="submission" date="2015-09" db="EMBL/GenBank/DDBJ databases">
        <title>Trachymyrmex zeteki WGS genome.</title>
        <authorList>
            <person name="Nygaard S."/>
            <person name="Hu H."/>
            <person name="Boomsma J."/>
            <person name="Zhang G."/>
        </authorList>
    </citation>
    <scope>NUCLEOTIDE SEQUENCE [LARGE SCALE GENOMIC DNA]</scope>
    <source>
        <strain evidence="11">Tzet28-1</strain>
        <tissue evidence="11">Whole body</tissue>
    </source>
</reference>
<comment type="similarity">
    <text evidence="8">Belongs to the adenylyl cyclase class-4/guanylyl cyclase family.</text>
</comment>
<dbReference type="GO" id="GO:0004383">
    <property type="term" value="F:guanylate cyclase activity"/>
    <property type="evidence" value="ECO:0007669"/>
    <property type="project" value="UniProtKB-EC"/>
</dbReference>
<keyword evidence="7" id="KW-0141">cGMP biosynthesis</keyword>
<keyword evidence="3" id="KW-0963">Cytoplasm</keyword>
<dbReference type="InterPro" id="IPR001054">
    <property type="entry name" value="A/G_cyclase"/>
</dbReference>
<dbReference type="Gene3D" id="3.30.450.260">
    <property type="entry name" value="Haem NO binding associated domain"/>
    <property type="match status" value="1"/>
</dbReference>